<proteinExistence type="inferred from homology"/>
<comment type="caution">
    <text evidence="11">The sequence shown here is derived from an EMBL/GenBank/DDBJ whole genome shotgun (WGS) entry which is preliminary data.</text>
</comment>
<evidence type="ECO:0000256" key="3">
    <source>
        <dbReference type="ARBA" id="ARBA00016900"/>
    </source>
</evidence>
<dbReference type="GO" id="GO:0070005">
    <property type="term" value="F:cysteine-type aminopeptidase activity"/>
    <property type="evidence" value="ECO:0007669"/>
    <property type="project" value="InterPro"/>
</dbReference>
<dbReference type="EC" id="3.4.22.40" evidence="2 9"/>
<dbReference type="PROSITE" id="PS00139">
    <property type="entry name" value="THIOL_PROTEASE_CYS"/>
    <property type="match status" value="1"/>
</dbReference>
<evidence type="ECO:0000256" key="7">
    <source>
        <dbReference type="ARBA" id="ARBA00025347"/>
    </source>
</evidence>
<reference evidence="11" key="2">
    <citation type="journal article" date="2023" name="IMA Fungus">
        <title>Comparative genomic study of the Penicillium genus elucidates a diverse pangenome and 15 lateral gene transfer events.</title>
        <authorList>
            <person name="Petersen C."/>
            <person name="Sorensen T."/>
            <person name="Nielsen M.R."/>
            <person name="Sondergaard T.E."/>
            <person name="Sorensen J.L."/>
            <person name="Fitzpatrick D.A."/>
            <person name="Frisvad J.C."/>
            <person name="Nielsen K.L."/>
        </authorList>
    </citation>
    <scope>NUCLEOTIDE SEQUENCE</scope>
    <source>
        <strain evidence="11">IBT 30069</strain>
    </source>
</reference>
<feature type="active site" evidence="10">
    <location>
        <position position="426"/>
    </location>
</feature>
<feature type="active site" evidence="10">
    <location>
        <position position="117"/>
    </location>
</feature>
<comment type="function">
    <text evidence="9">Has aminopeptidase activity, shortening substrate peptides sequentially by 1 amino acid. Has bleomycin hydrolase activity, which can protect the cell from the toxic effects of bleomycin. Has homocysteine-thiolactonase activity, protecting the cell against homocysteine toxicity.</text>
</comment>
<evidence type="ECO:0000256" key="1">
    <source>
        <dbReference type="ARBA" id="ARBA00000423"/>
    </source>
</evidence>
<comment type="subunit">
    <text evidence="8">Homohexamer. Binds to nucleic acids. Binds single-stranded DNA and RNA with higher affinity than double-stranded DNA.</text>
</comment>
<dbReference type="InterPro" id="IPR000169">
    <property type="entry name" value="Pept_cys_AS"/>
</dbReference>
<dbReference type="Proteomes" id="UP001149165">
    <property type="component" value="Unassembled WGS sequence"/>
</dbReference>
<evidence type="ECO:0000313" key="11">
    <source>
        <dbReference type="EMBL" id="KAJ5113716.1"/>
    </source>
</evidence>
<evidence type="ECO:0000256" key="6">
    <source>
        <dbReference type="ARBA" id="ARBA00022807"/>
    </source>
</evidence>
<evidence type="ECO:0000256" key="10">
    <source>
        <dbReference type="PIRSR" id="PIRSR005700-1"/>
    </source>
</evidence>
<organism evidence="11 12">
    <name type="scientific">Penicillium angulare</name>
    <dbReference type="NCBI Taxonomy" id="116970"/>
    <lineage>
        <taxon>Eukaryota</taxon>
        <taxon>Fungi</taxon>
        <taxon>Dikarya</taxon>
        <taxon>Ascomycota</taxon>
        <taxon>Pezizomycotina</taxon>
        <taxon>Eurotiomycetes</taxon>
        <taxon>Eurotiomycetidae</taxon>
        <taxon>Eurotiales</taxon>
        <taxon>Aspergillaceae</taxon>
        <taxon>Penicillium</taxon>
    </lineage>
</organism>
<dbReference type="EMBL" id="JAPQKH010000002">
    <property type="protein sequence ID" value="KAJ5113716.1"/>
    <property type="molecule type" value="Genomic_DNA"/>
</dbReference>
<dbReference type="GO" id="GO:0009636">
    <property type="term" value="P:response to toxic substance"/>
    <property type="evidence" value="ECO:0007669"/>
    <property type="project" value="TreeGrafter"/>
</dbReference>
<evidence type="ECO:0000256" key="5">
    <source>
        <dbReference type="ARBA" id="ARBA00022801"/>
    </source>
</evidence>
<keyword evidence="6 9" id="KW-0788">Thiol protease</keyword>
<dbReference type="AlphaFoldDB" id="A0A9W9KQ29"/>
<dbReference type="PANTHER" id="PTHR10363">
    <property type="entry name" value="BLEOMYCIN HYDROLASE"/>
    <property type="match status" value="1"/>
</dbReference>
<dbReference type="InterPro" id="IPR038765">
    <property type="entry name" value="Papain-like_cys_pep_sf"/>
</dbReference>
<comment type="subcellular location">
    <subcellularLocation>
        <location evidence="9">Mitochondrion</location>
    </subcellularLocation>
    <subcellularLocation>
        <location evidence="9">Cytoplasm</location>
    </subcellularLocation>
</comment>
<comment type="function">
    <text evidence="7">The normal physiological role of the enzyme is unknown, but it is not essential for the viability of yeast cells. Has aminopeptidase activity, shortening substrate peptides sequentially by 1 amino acid. Has bleomycin hydrolase activity, which can protect the cell from the toxic effects of bleomycin. Has homocysteine-thiolactonase activity, protecting the cell against homocysteine toxicity. Acts as a repressor in the GAL4 regulatory system, but this does not require either the peptidase or nucleic acid-binding activities.</text>
</comment>
<dbReference type="SUPFAM" id="SSF54001">
    <property type="entry name" value="Cysteine proteinases"/>
    <property type="match status" value="1"/>
</dbReference>
<dbReference type="PIRSF" id="PIRSF005700">
    <property type="entry name" value="PepC"/>
    <property type="match status" value="1"/>
</dbReference>
<dbReference type="OrthoDB" id="2666448at2759"/>
<dbReference type="Gene3D" id="3.90.70.10">
    <property type="entry name" value="Cysteine proteinases"/>
    <property type="match status" value="1"/>
</dbReference>
<comment type="similarity">
    <text evidence="9">Belongs to the peptidase C1 family.</text>
</comment>
<dbReference type="GO" id="GO:0004197">
    <property type="term" value="F:cysteine-type endopeptidase activity"/>
    <property type="evidence" value="ECO:0007669"/>
    <property type="project" value="UniProtKB-EC"/>
</dbReference>
<keyword evidence="9" id="KW-0496">Mitochondrion</keyword>
<gene>
    <name evidence="11" type="ORF">N7456_002250</name>
</gene>
<evidence type="ECO:0000256" key="9">
    <source>
        <dbReference type="PIRNR" id="PIRNR005700"/>
    </source>
</evidence>
<dbReference type="InterPro" id="IPR004134">
    <property type="entry name" value="Peptidase_C1B"/>
</dbReference>
<dbReference type="GO" id="GO:0043418">
    <property type="term" value="P:homocysteine catabolic process"/>
    <property type="evidence" value="ECO:0007669"/>
    <property type="project" value="TreeGrafter"/>
</dbReference>
<name>A0A9W9KQ29_9EURO</name>
<evidence type="ECO:0000256" key="4">
    <source>
        <dbReference type="ARBA" id="ARBA00022670"/>
    </source>
</evidence>
<reference evidence="11" key="1">
    <citation type="submission" date="2022-11" db="EMBL/GenBank/DDBJ databases">
        <authorList>
            <person name="Petersen C."/>
        </authorList>
    </citation>
    <scope>NUCLEOTIDE SEQUENCE</scope>
    <source>
        <strain evidence="11">IBT 30069</strain>
    </source>
</reference>
<keyword evidence="12" id="KW-1185">Reference proteome</keyword>
<dbReference type="GO" id="GO:0005739">
    <property type="term" value="C:mitochondrion"/>
    <property type="evidence" value="ECO:0007669"/>
    <property type="project" value="UniProtKB-SubCell"/>
</dbReference>
<evidence type="ECO:0000313" key="12">
    <source>
        <dbReference type="Proteomes" id="UP001149165"/>
    </source>
</evidence>
<comment type="catalytic activity">
    <reaction evidence="1 9">
        <text>Inactivates bleomycin B2 (a cytotoxic glycometallopeptide) by hydrolysis of a carboxyamide bond of beta-aminoalanine, but also shows general aminopeptidase activity. The specificity varies somewhat with source, but amino acid arylamides of Met, Leu and Ala are preferred.</text>
        <dbReference type="EC" id="3.4.22.40"/>
    </reaction>
</comment>
<feature type="active site" evidence="10">
    <location>
        <position position="448"/>
    </location>
</feature>
<dbReference type="PANTHER" id="PTHR10363:SF2">
    <property type="entry name" value="BLEOMYCIN HYDROLASE"/>
    <property type="match status" value="1"/>
</dbReference>
<evidence type="ECO:0000256" key="2">
    <source>
        <dbReference type="ARBA" id="ARBA00012465"/>
    </source>
</evidence>
<dbReference type="Pfam" id="PF03051">
    <property type="entry name" value="Peptidase_C1_2"/>
    <property type="match status" value="1"/>
</dbReference>
<keyword evidence="9" id="KW-0963">Cytoplasm</keyword>
<accession>A0A9W9KQ29</accession>
<evidence type="ECO:0000256" key="8">
    <source>
        <dbReference type="ARBA" id="ARBA00026080"/>
    </source>
</evidence>
<dbReference type="CDD" id="cd00585">
    <property type="entry name" value="Peptidase_C1B"/>
    <property type="match status" value="1"/>
</dbReference>
<dbReference type="GO" id="GO:0006508">
    <property type="term" value="P:proteolysis"/>
    <property type="evidence" value="ECO:0007669"/>
    <property type="project" value="UniProtKB-KW"/>
</dbReference>
<keyword evidence="5 9" id="KW-0378">Hydrolase</keyword>
<keyword evidence="4 9" id="KW-0645">Protease</keyword>
<protein>
    <recommendedName>
        <fullName evidence="3 9">Cysteine proteinase 1, mitochondrial</fullName>
        <ecNumber evidence="2 9">3.4.22.40</ecNumber>
    </recommendedName>
</protein>
<sequence>MGTNYSKPEPLSEKAVVKANANQTKFILEEHDDDHTPPPPYPARERTRALALSHLEDWSETLLTDPKNRLAISSFASQSYGQLLANQKSLKSDLHIFNVTLPIEGAPITNQRSSGRCWLFAATNVFRVPLIKAYGLNEFELSQAYLFYWDKIEKANYFFEQIINTADEDLSSRLVQKLLEDPVTDGGQWDMVANLVQKYGLVPHSLYPDNFHAQNSSKLNWLLTAKLREQALSLRKLATKKDADQSAYLTASAKERFLQEIHSIVTLLLGPPPSPDKKFKWEHYDGNGTAREVHQTPIEFGKQAFRSQTRVLSRSSPAVSPGRLISLVNDPRNEYNRLLTVDKLGNVLEGQSLRYVNVEMPVLKKAVISMLKAGHPVFFGCDVGKFSDSSLGVMDADLTDLALGFNISLGMSKAERLASGESAMTHAMVITAVHLLDNGEPARWRVENSWGEAAGDKGWFVMTDKWMDEYTLQAVIDTNFLTSDVRDVLAQEPKVLPRWDPMGVLA</sequence>